<dbReference type="Proteomes" id="UP000006000">
    <property type="component" value="Unassembled WGS sequence"/>
</dbReference>
<dbReference type="SMART" id="SM00530">
    <property type="entry name" value="HTH_XRE"/>
    <property type="match status" value="1"/>
</dbReference>
<dbReference type="CDD" id="cd00093">
    <property type="entry name" value="HTH_XRE"/>
    <property type="match status" value="1"/>
</dbReference>
<dbReference type="Pfam" id="PF01381">
    <property type="entry name" value="HTH_3"/>
    <property type="match status" value="1"/>
</dbReference>
<dbReference type="GO" id="GO:0003677">
    <property type="term" value="F:DNA binding"/>
    <property type="evidence" value="ECO:0007669"/>
    <property type="project" value="UniProtKB-KW"/>
</dbReference>
<dbReference type="AlphaFoldDB" id="A5Z9U2"/>
<evidence type="ECO:0000313" key="3">
    <source>
        <dbReference type="EMBL" id="EDM50536.1"/>
    </source>
</evidence>
<reference evidence="3 4" key="2">
    <citation type="submission" date="2007-04" db="EMBL/GenBank/DDBJ databases">
        <title>Draft genome sequence of Eubacterium ventriosum (ATCC 27560).</title>
        <authorList>
            <person name="Sudarsanam P."/>
            <person name="Ley R."/>
            <person name="Guruge J."/>
            <person name="Turnbaugh P.J."/>
            <person name="Mahowald M."/>
            <person name="Liep D."/>
            <person name="Gordon J."/>
        </authorList>
    </citation>
    <scope>NUCLEOTIDE SEQUENCE [LARGE SCALE GENOMIC DNA]</scope>
    <source>
        <strain evidence="3 4">ATCC 27560</strain>
    </source>
</reference>
<dbReference type="RefSeq" id="WP_005364022.1">
    <property type="nucleotide sequence ID" value="NZ_DS264286.1"/>
</dbReference>
<dbReference type="PANTHER" id="PTHR46558:SF4">
    <property type="entry name" value="DNA-BIDING PHAGE PROTEIN"/>
    <property type="match status" value="1"/>
</dbReference>
<name>A5Z9U2_9FIRM</name>
<keyword evidence="1 3" id="KW-0238">DNA-binding</keyword>
<dbReference type="OrthoDB" id="9803228at2"/>
<dbReference type="PANTHER" id="PTHR46558">
    <property type="entry name" value="TRACRIPTIONAL REGULATORY PROTEIN-RELATED-RELATED"/>
    <property type="match status" value="1"/>
</dbReference>
<dbReference type="EMBL" id="AAVL02000037">
    <property type="protein sequence ID" value="EDM50536.1"/>
    <property type="molecule type" value="Genomic_DNA"/>
</dbReference>
<dbReference type="Gene3D" id="1.10.260.40">
    <property type="entry name" value="lambda repressor-like DNA-binding domains"/>
    <property type="match status" value="1"/>
</dbReference>
<accession>A5Z9U2</accession>
<reference evidence="3 4" key="1">
    <citation type="submission" date="2007-03" db="EMBL/GenBank/DDBJ databases">
        <authorList>
            <person name="Fulton L."/>
            <person name="Clifton S."/>
            <person name="Fulton B."/>
            <person name="Xu J."/>
            <person name="Minx P."/>
            <person name="Pepin K.H."/>
            <person name="Johnson M."/>
            <person name="Thiruvilangam P."/>
            <person name="Bhonagiri V."/>
            <person name="Nash W.E."/>
            <person name="Mardis E.R."/>
            <person name="Wilson R.K."/>
        </authorList>
    </citation>
    <scope>NUCLEOTIDE SEQUENCE [LARGE SCALE GENOMIC DNA]</scope>
    <source>
        <strain evidence="3 4">ATCC 27560</strain>
    </source>
</reference>
<sequence length="70" mass="7739">MKDIDFDSIGKKLKEIQTHKGFTQKFVASSVKVNTSHISNIENGKVKISLTTLVNVCNVLGTTVDYVLKN</sequence>
<comment type="caution">
    <text evidence="3">The sequence shown here is derived from an EMBL/GenBank/DDBJ whole genome shotgun (WGS) entry which is preliminary data.</text>
</comment>
<dbReference type="STRING" id="411463.EUBVEN_02489"/>
<protein>
    <submittedName>
        <fullName evidence="3">DNA-binding helix-turn-helix protein</fullName>
    </submittedName>
</protein>
<evidence type="ECO:0000313" key="4">
    <source>
        <dbReference type="Proteomes" id="UP000006000"/>
    </source>
</evidence>
<dbReference type="HOGENOM" id="CLU_2751840_0_0_9"/>
<organism evidence="3 4">
    <name type="scientific">Eubacterium ventriosum ATCC 27560</name>
    <dbReference type="NCBI Taxonomy" id="411463"/>
    <lineage>
        <taxon>Bacteria</taxon>
        <taxon>Bacillati</taxon>
        <taxon>Bacillota</taxon>
        <taxon>Clostridia</taxon>
        <taxon>Eubacteriales</taxon>
        <taxon>Eubacteriaceae</taxon>
        <taxon>Eubacterium</taxon>
    </lineage>
</organism>
<dbReference type="InterPro" id="IPR010982">
    <property type="entry name" value="Lambda_DNA-bd_dom_sf"/>
</dbReference>
<gene>
    <name evidence="3" type="ORF">EUBVEN_02489</name>
</gene>
<dbReference type="eggNOG" id="COG1476">
    <property type="taxonomic scope" value="Bacteria"/>
</dbReference>
<dbReference type="SUPFAM" id="SSF47413">
    <property type="entry name" value="lambda repressor-like DNA-binding domains"/>
    <property type="match status" value="1"/>
</dbReference>
<dbReference type="PROSITE" id="PS50943">
    <property type="entry name" value="HTH_CROC1"/>
    <property type="match status" value="1"/>
</dbReference>
<feature type="domain" description="HTH cro/C1-type" evidence="2">
    <location>
        <begin position="13"/>
        <end position="67"/>
    </location>
</feature>
<evidence type="ECO:0000259" key="2">
    <source>
        <dbReference type="PROSITE" id="PS50943"/>
    </source>
</evidence>
<dbReference type="InterPro" id="IPR001387">
    <property type="entry name" value="Cro/C1-type_HTH"/>
</dbReference>
<evidence type="ECO:0000256" key="1">
    <source>
        <dbReference type="ARBA" id="ARBA00023125"/>
    </source>
</evidence>
<proteinExistence type="predicted"/>